<accession>A0A9Y2IRV5</accession>
<dbReference type="EMBL" id="CP127294">
    <property type="protein sequence ID" value="WIX84120.1"/>
    <property type="molecule type" value="Genomic_DNA"/>
</dbReference>
<dbReference type="InterPro" id="IPR006119">
    <property type="entry name" value="Resolv_N"/>
</dbReference>
<dbReference type="KEGG" id="acab:QRX50_35665"/>
<dbReference type="PROSITE" id="PS51736">
    <property type="entry name" value="RECOMBINASES_3"/>
    <property type="match status" value="1"/>
</dbReference>
<protein>
    <recommendedName>
        <fullName evidence="2">Resolvase/invertase-type recombinase catalytic domain-containing protein</fullName>
    </recommendedName>
</protein>
<evidence type="ECO:0000313" key="4">
    <source>
        <dbReference type="Proteomes" id="UP001236014"/>
    </source>
</evidence>
<dbReference type="RefSeq" id="WP_285974652.1">
    <property type="nucleotide sequence ID" value="NZ_CP127294.1"/>
</dbReference>
<name>A0A9Y2IRV5_9PSEU</name>
<keyword evidence="4" id="KW-1185">Reference proteome</keyword>
<evidence type="ECO:0000259" key="2">
    <source>
        <dbReference type="PROSITE" id="PS51736"/>
    </source>
</evidence>
<evidence type="ECO:0000313" key="3">
    <source>
        <dbReference type="EMBL" id="WIX84120.1"/>
    </source>
</evidence>
<gene>
    <name evidence="3" type="ORF">QRX50_35665</name>
</gene>
<dbReference type="AlphaFoldDB" id="A0A9Y2IRV5"/>
<feature type="domain" description="Resolvase/invertase-type recombinase catalytic" evidence="2">
    <location>
        <begin position="1"/>
        <end position="32"/>
    </location>
</feature>
<dbReference type="GO" id="GO:0000150">
    <property type="term" value="F:DNA strand exchange activity"/>
    <property type="evidence" value="ECO:0007669"/>
    <property type="project" value="InterPro"/>
</dbReference>
<organism evidence="3 4">
    <name type="scientific">Amycolatopsis carbonis</name>
    <dbReference type="NCBI Taxonomy" id="715471"/>
    <lineage>
        <taxon>Bacteria</taxon>
        <taxon>Bacillati</taxon>
        <taxon>Actinomycetota</taxon>
        <taxon>Actinomycetes</taxon>
        <taxon>Pseudonocardiales</taxon>
        <taxon>Pseudonocardiaceae</taxon>
        <taxon>Amycolatopsis</taxon>
    </lineage>
</organism>
<dbReference type="GO" id="GO:0003677">
    <property type="term" value="F:DNA binding"/>
    <property type="evidence" value="ECO:0007669"/>
    <property type="project" value="InterPro"/>
</dbReference>
<sequence>MFFHILGSIAEFEHALVSERTVDGLAAAPAPPGPGPPVASRSPVRGVGGRTQWPASWPCLNGACPQ</sequence>
<evidence type="ECO:0000256" key="1">
    <source>
        <dbReference type="SAM" id="MobiDB-lite"/>
    </source>
</evidence>
<proteinExistence type="predicted"/>
<dbReference type="Proteomes" id="UP001236014">
    <property type="component" value="Chromosome"/>
</dbReference>
<feature type="region of interest" description="Disordered" evidence="1">
    <location>
        <begin position="25"/>
        <end position="49"/>
    </location>
</feature>
<reference evidence="3 4" key="1">
    <citation type="submission" date="2023-06" db="EMBL/GenBank/DDBJ databases">
        <authorList>
            <person name="Oyuntsetseg B."/>
            <person name="Kim S.B."/>
        </authorList>
    </citation>
    <scope>NUCLEOTIDE SEQUENCE [LARGE SCALE GENOMIC DNA]</scope>
    <source>
        <strain evidence="3 4">2-15</strain>
    </source>
</reference>